<evidence type="ECO:0000256" key="1">
    <source>
        <dbReference type="SAM" id="MobiDB-lite"/>
    </source>
</evidence>
<evidence type="ECO:0000313" key="3">
    <source>
        <dbReference type="Proteomes" id="UP000031121"/>
    </source>
</evidence>
<dbReference type="OrthoDB" id="3175325at2"/>
<keyword evidence="3" id="KW-1185">Reference proteome</keyword>
<organism evidence="2 3">
    <name type="scientific">Berryella intestinalis</name>
    <dbReference type="NCBI Taxonomy" id="1531429"/>
    <lineage>
        <taxon>Bacteria</taxon>
        <taxon>Bacillati</taxon>
        <taxon>Actinomycetota</taxon>
        <taxon>Coriobacteriia</taxon>
        <taxon>Eggerthellales</taxon>
        <taxon>Eggerthellaceae</taxon>
        <taxon>Berryella</taxon>
    </lineage>
</organism>
<gene>
    <name evidence="2" type="ORF">JI75_07310</name>
</gene>
<dbReference type="GO" id="GO:0006355">
    <property type="term" value="P:regulation of DNA-templated transcription"/>
    <property type="evidence" value="ECO:0007669"/>
    <property type="project" value="InterPro"/>
</dbReference>
<dbReference type="AlphaFoldDB" id="A0A0A8B4S7"/>
<sequence length="117" mass="13141">MDLEQQAKIVDSIHDTLNGYVGQRLRVRANMGRSKIVENEGVLTQVHPRLFIMEVDRKRGRTARQSYQHVDVLTGTVELSQNDEPLFEPFVIDPSEEDEAAGEAASEEGSDTEASER</sequence>
<dbReference type="EMBL" id="CP009302">
    <property type="protein sequence ID" value="AJC12501.1"/>
    <property type="molecule type" value="Genomic_DNA"/>
</dbReference>
<reference evidence="2 3" key="2">
    <citation type="journal article" date="2015" name="Genome Announc.">
        <title>Complete Genome Sequence of Coriobacteriaceae Strain 68-1-3, a Novel Mucus-Degrading Isolate from the Swine Intestinal Tract.</title>
        <authorList>
            <person name="Looft T."/>
            <person name="Bayles D.O."/>
            <person name="Alt D.P."/>
            <person name="Stanton T.B."/>
        </authorList>
    </citation>
    <scope>NUCLEOTIDE SEQUENCE [LARGE SCALE GENOMIC DNA]</scope>
    <source>
        <strain evidence="2 3">68-1-3</strain>
    </source>
</reference>
<dbReference type="RefSeq" id="WP_039689856.1">
    <property type="nucleotide sequence ID" value="NZ_CP009302.1"/>
</dbReference>
<dbReference type="Gene3D" id="2.30.30.100">
    <property type="match status" value="1"/>
</dbReference>
<evidence type="ECO:0000313" key="2">
    <source>
        <dbReference type="EMBL" id="AJC12501.1"/>
    </source>
</evidence>
<dbReference type="Pfam" id="PF06257">
    <property type="entry name" value="VEG"/>
    <property type="match status" value="1"/>
</dbReference>
<dbReference type="Proteomes" id="UP000031121">
    <property type="component" value="Chromosome"/>
</dbReference>
<dbReference type="PANTHER" id="PTHR40026:SF1">
    <property type="entry name" value="PROTEIN VEG"/>
    <property type="match status" value="1"/>
</dbReference>
<proteinExistence type="predicted"/>
<dbReference type="KEGG" id="cbac:JI75_07310"/>
<dbReference type="STRING" id="1531429.JI75_07310"/>
<name>A0A0A8B4S7_9ACTN</name>
<protein>
    <submittedName>
        <fullName evidence="2">UvrABC system protein C</fullName>
    </submittedName>
</protein>
<reference evidence="3" key="1">
    <citation type="submission" date="2014-08" db="EMBL/GenBank/DDBJ databases">
        <title>Coriobacteriaceae sp. complete genome.</title>
        <authorList>
            <person name="Looft T."/>
            <person name="Bayles D.O."/>
            <person name="Stanton T.B."/>
        </authorList>
    </citation>
    <scope>NUCLEOTIDE SEQUENCE [LARGE SCALE GENOMIC DNA]</scope>
    <source>
        <strain evidence="3">68-1-3</strain>
    </source>
</reference>
<dbReference type="PANTHER" id="PTHR40026">
    <property type="entry name" value="PROTEIN VEG"/>
    <property type="match status" value="1"/>
</dbReference>
<accession>A0A0A8B4S7</accession>
<dbReference type="HOGENOM" id="CLU_153735_0_0_11"/>
<dbReference type="InterPro" id="IPR009366">
    <property type="entry name" value="Protein_Veg"/>
</dbReference>
<feature type="compositionally biased region" description="Acidic residues" evidence="1">
    <location>
        <begin position="94"/>
        <end position="117"/>
    </location>
</feature>
<feature type="region of interest" description="Disordered" evidence="1">
    <location>
        <begin position="91"/>
        <end position="117"/>
    </location>
</feature>